<protein>
    <submittedName>
        <fullName evidence="2">Uncharacterized protein</fullName>
    </submittedName>
</protein>
<dbReference type="Proteomes" id="UP000294813">
    <property type="component" value="Unassembled WGS sequence"/>
</dbReference>
<organism evidence="2 3">
    <name type="scientific">Heliophilum fasciatum</name>
    <dbReference type="NCBI Taxonomy" id="35700"/>
    <lineage>
        <taxon>Bacteria</taxon>
        <taxon>Bacillati</taxon>
        <taxon>Bacillota</taxon>
        <taxon>Clostridia</taxon>
        <taxon>Eubacteriales</taxon>
        <taxon>Heliobacteriaceae</taxon>
        <taxon>Heliophilum</taxon>
    </lineage>
</organism>
<gene>
    <name evidence="2" type="ORF">EDD73_15110</name>
</gene>
<proteinExistence type="predicted"/>
<accession>A0A4R2R912</accession>
<reference evidence="2 3" key="1">
    <citation type="submission" date="2019-03" db="EMBL/GenBank/DDBJ databases">
        <title>Genomic Encyclopedia of Type Strains, Phase IV (KMG-IV): sequencing the most valuable type-strain genomes for metagenomic binning, comparative biology and taxonomic classification.</title>
        <authorList>
            <person name="Goeker M."/>
        </authorList>
    </citation>
    <scope>NUCLEOTIDE SEQUENCE [LARGE SCALE GENOMIC DNA]</scope>
    <source>
        <strain evidence="2 3">DSM 11170</strain>
    </source>
</reference>
<name>A0A4R2R912_9FIRM</name>
<sequence length="71" mass="7227">MMTFLFVAIFAFIAFAFIIKRGVRSGHGSGVVDFHLDSDGDDGNDDNGWDFGGSDDGFGGDCGGGDGGGGD</sequence>
<evidence type="ECO:0000256" key="1">
    <source>
        <dbReference type="SAM" id="MobiDB-lite"/>
    </source>
</evidence>
<evidence type="ECO:0000313" key="2">
    <source>
        <dbReference type="EMBL" id="TCP59700.1"/>
    </source>
</evidence>
<evidence type="ECO:0000313" key="3">
    <source>
        <dbReference type="Proteomes" id="UP000294813"/>
    </source>
</evidence>
<dbReference type="AlphaFoldDB" id="A0A4R2R912"/>
<feature type="compositionally biased region" description="Gly residues" evidence="1">
    <location>
        <begin position="50"/>
        <end position="71"/>
    </location>
</feature>
<dbReference type="EMBL" id="SLXT01000051">
    <property type="protein sequence ID" value="TCP59700.1"/>
    <property type="molecule type" value="Genomic_DNA"/>
</dbReference>
<feature type="region of interest" description="Disordered" evidence="1">
    <location>
        <begin position="45"/>
        <end position="71"/>
    </location>
</feature>
<comment type="caution">
    <text evidence="2">The sequence shown here is derived from an EMBL/GenBank/DDBJ whole genome shotgun (WGS) entry which is preliminary data.</text>
</comment>
<keyword evidence="3" id="KW-1185">Reference proteome</keyword>